<accession>A0ABS9S6G4</accession>
<feature type="non-terminal residue" evidence="1">
    <location>
        <position position="1"/>
    </location>
</feature>
<gene>
    <name evidence="1" type="ORF">MLE19_10100</name>
</gene>
<evidence type="ECO:0000313" key="1">
    <source>
        <dbReference type="EMBL" id="MCH4811685.1"/>
    </source>
</evidence>
<comment type="caution">
    <text evidence="1">The sequence shown here is derived from an EMBL/GenBank/DDBJ whole genome shotgun (WGS) entry which is preliminary data.</text>
</comment>
<proteinExistence type="predicted"/>
<reference evidence="1 2" key="1">
    <citation type="submission" date="2022-03" db="EMBL/GenBank/DDBJ databases">
        <title>Genomic signatures underlying metal tolerance in selected Arctic bacterial isolates.</title>
        <authorList>
            <person name="Thomas F.A."/>
            <person name="Venkatachalam S."/>
            <person name="Krishnan K.P."/>
        </authorList>
    </citation>
    <scope>NUCLEOTIDE SEQUENCE [LARGE SCALE GENOMIC DNA]</scope>
    <source>
        <strain evidence="1 2">HM116</strain>
    </source>
</reference>
<dbReference type="RefSeq" id="WP_240718054.1">
    <property type="nucleotide sequence ID" value="NZ_JAKVTW010000005.1"/>
</dbReference>
<protein>
    <submittedName>
        <fullName evidence="1">Uncharacterized protein</fullName>
    </submittedName>
</protein>
<name>A0ABS9S6G4_9GAMM</name>
<keyword evidence="2" id="KW-1185">Reference proteome</keyword>
<sequence length="64" mass="7700">HRISKRPHELPDQIVKERFRYVVAVKATGLPLNWRASARKAYSTHFLVFVNRRFQRGKRAINRR</sequence>
<organism evidence="1 2">
    <name type="scientific">Vreelandella neptunia</name>
    <dbReference type="NCBI Taxonomy" id="115551"/>
    <lineage>
        <taxon>Bacteria</taxon>
        <taxon>Pseudomonadati</taxon>
        <taxon>Pseudomonadota</taxon>
        <taxon>Gammaproteobacteria</taxon>
        <taxon>Oceanospirillales</taxon>
        <taxon>Halomonadaceae</taxon>
        <taxon>Vreelandella</taxon>
    </lineage>
</organism>
<dbReference type="Proteomes" id="UP001320609">
    <property type="component" value="Unassembled WGS sequence"/>
</dbReference>
<dbReference type="EMBL" id="JAKVTW010000005">
    <property type="protein sequence ID" value="MCH4811685.1"/>
    <property type="molecule type" value="Genomic_DNA"/>
</dbReference>
<evidence type="ECO:0000313" key="2">
    <source>
        <dbReference type="Proteomes" id="UP001320609"/>
    </source>
</evidence>